<proteinExistence type="inferred from homology"/>
<dbReference type="InterPro" id="IPR036412">
    <property type="entry name" value="HAD-like_sf"/>
</dbReference>
<dbReference type="Gene3D" id="3.30.70.100">
    <property type="match status" value="1"/>
</dbReference>
<evidence type="ECO:0000256" key="1">
    <source>
        <dbReference type="ARBA" id="ARBA00004370"/>
    </source>
</evidence>
<sequence length="1003" mass="106546">MAKNGNTHSAEKDNCCNTKEGGAYSGASRTDCGGTDQKCCSLSTNDDKCVDAERKSRCCVAKRDNCDASKDQNNCCELKVSSTATEKGSRCVVEEDNHSGGIRDKCYGSEKTGCSTAKADGCCGDKICKIVASPLKTCGTGVDKGVADVKAIGASCRDSDSCNQGGCSGDACCIGSCSGEEIPSLANEKVTDHIDIEKGSMVVEHVVLDVQGLTCVGCETKLFKSLQGIPGVCNLRTSLVLSQAEFDLDEKAGPVAEVIKAVEKNTGFACQRLNNEGQEVEVVVDDAKAFVERKYPDGVTQMVTADKHIVRIKYDAKVIGARTLLEKSFNKPLSIAAPRGSSELESGKRHVRNTAWITLASSILTIPVLVLAWAALPPRPIVYGSVSLVLATIVQVAIAGPFYPSALRALIFTHVIEMDLLIVLSTSTAYIFSVVSFAYQVAGRPLPTGEFFETSTLLVTLIMLGRWVSAFARQRAVESVSVRSLQAATAVLCDADGRGDREIDARLLQYSDLFKVMPDSRITTDGVIISGMTEVDESMVTGESLPVEKRPGFAVIAGSLNGSGVVVVRLTHLPGNNTISTIAAMVDEAKFSKPKTQELVDIVASYFVPVILTLTLVTFTIWVAIGISIRHQNGGRAVVNAITYAVSVLIVSCPCAIGLAVPMVIVIAGGVAAKHGVVFKSAMAIETARNVSHVVFDKTGTLTRGELSVTEAVYLSNRDDLAKSIALGLTCDSKHPVSVAISTYLKEKGVNATRIQDSKSVTGKGVEGTFDGAKVRCGNTRWLSADTLPEVQDLLAKGLTVFSVAMNDQPIATFGLSDSLRPDSHSVVAELQERNIAVSIVSGDDTGAVEAVAAKLGIPLSHVRSRCTPGDKQVYLKNLMTDEKKVVIFCGDGTNDAVALAQANIGVHMNSGSDVAQTAADVVLVRPYLGGILVLLDLSKAAFHRIFFNFAWSFVYNLFAILLAAGAFVNARIPPQYAGLGEIVSVVPVILIALHLRWFKRGY</sequence>
<evidence type="ECO:0000256" key="3">
    <source>
        <dbReference type="ARBA" id="ARBA00022723"/>
    </source>
</evidence>
<comment type="caution">
    <text evidence="9">The sequence shown here is derived from an EMBL/GenBank/DDBJ whole genome shotgun (WGS) entry which is preliminary data.</text>
</comment>
<feature type="domain" description="HMA" evidence="8">
    <location>
        <begin position="204"/>
        <end position="271"/>
    </location>
</feature>
<dbReference type="PANTHER" id="PTHR46594:SF4">
    <property type="entry name" value="P-TYPE CATION-TRANSPORTING ATPASE"/>
    <property type="match status" value="1"/>
</dbReference>
<evidence type="ECO:0000256" key="7">
    <source>
        <dbReference type="RuleBase" id="RU362081"/>
    </source>
</evidence>
<dbReference type="SFLD" id="SFLDF00027">
    <property type="entry name" value="p-type_atpase"/>
    <property type="match status" value="1"/>
</dbReference>
<dbReference type="Pfam" id="PF00122">
    <property type="entry name" value="E1-E2_ATPase"/>
    <property type="match status" value="1"/>
</dbReference>
<keyword evidence="3 7" id="KW-0479">Metal-binding</keyword>
<dbReference type="Proteomes" id="UP001161757">
    <property type="component" value="Unassembled WGS sequence"/>
</dbReference>
<dbReference type="PRINTS" id="PR00119">
    <property type="entry name" value="CATATPASE"/>
</dbReference>
<dbReference type="InterPro" id="IPR044492">
    <property type="entry name" value="P_typ_ATPase_HD_dom"/>
</dbReference>
<dbReference type="PROSITE" id="PS01229">
    <property type="entry name" value="COF_2"/>
    <property type="match status" value="1"/>
</dbReference>
<dbReference type="InterPro" id="IPR023298">
    <property type="entry name" value="ATPase_P-typ_TM_dom_sf"/>
</dbReference>
<dbReference type="Pfam" id="PF24534">
    <property type="entry name" value="HMA_PCA1"/>
    <property type="match status" value="1"/>
</dbReference>
<dbReference type="GO" id="GO:0019829">
    <property type="term" value="F:ATPase-coupled monoatomic cation transmembrane transporter activity"/>
    <property type="evidence" value="ECO:0007669"/>
    <property type="project" value="InterPro"/>
</dbReference>
<dbReference type="InterPro" id="IPR059000">
    <property type="entry name" value="ATPase_P-type_domA"/>
</dbReference>
<dbReference type="Pfam" id="PF00702">
    <property type="entry name" value="Hydrolase"/>
    <property type="match status" value="1"/>
</dbReference>
<keyword evidence="2 7" id="KW-0812">Transmembrane</keyword>
<dbReference type="AlphaFoldDB" id="A0AAN6ETC8"/>
<evidence type="ECO:0000256" key="4">
    <source>
        <dbReference type="ARBA" id="ARBA00022967"/>
    </source>
</evidence>
<dbReference type="InterPro" id="IPR027256">
    <property type="entry name" value="P-typ_ATPase_IB"/>
</dbReference>
<gene>
    <name evidence="9" type="ORF">HRR80_005242</name>
</gene>
<dbReference type="Gene3D" id="2.70.150.10">
    <property type="entry name" value="Calcium-transporting ATPase, cytoplasmic transduction domain A"/>
    <property type="match status" value="1"/>
</dbReference>
<protein>
    <recommendedName>
        <fullName evidence="8">HMA domain-containing protein</fullName>
    </recommendedName>
</protein>
<evidence type="ECO:0000313" key="10">
    <source>
        <dbReference type="Proteomes" id="UP001161757"/>
    </source>
</evidence>
<dbReference type="Gene3D" id="3.40.1110.10">
    <property type="entry name" value="Calcium-transporting ATPase, cytoplasmic domain N"/>
    <property type="match status" value="1"/>
</dbReference>
<feature type="transmembrane region" description="Helical" evidence="7">
    <location>
        <begin position="415"/>
        <end position="439"/>
    </location>
</feature>
<dbReference type="InterPro" id="IPR001757">
    <property type="entry name" value="P_typ_ATPase"/>
</dbReference>
<keyword evidence="5 7" id="KW-1133">Transmembrane helix</keyword>
<dbReference type="SFLD" id="SFLDG00002">
    <property type="entry name" value="C1.7:_P-type_atpase_like"/>
    <property type="match status" value="1"/>
</dbReference>
<dbReference type="EMBL" id="JAJGCB010000009">
    <property type="protein sequence ID" value="KAJ8991192.1"/>
    <property type="molecule type" value="Genomic_DNA"/>
</dbReference>
<dbReference type="SUPFAM" id="SSF56784">
    <property type="entry name" value="HAD-like"/>
    <property type="match status" value="1"/>
</dbReference>
<dbReference type="GO" id="GO:0030003">
    <property type="term" value="P:intracellular monoatomic cation homeostasis"/>
    <property type="evidence" value="ECO:0007669"/>
    <property type="project" value="UniProtKB-ARBA"/>
</dbReference>
<evidence type="ECO:0000259" key="8">
    <source>
        <dbReference type="PROSITE" id="PS50846"/>
    </source>
</evidence>
<dbReference type="InterPro" id="IPR008250">
    <property type="entry name" value="ATPase_P-typ_transduc_dom_A_sf"/>
</dbReference>
<comment type="subcellular location">
    <subcellularLocation>
        <location evidence="1 7">Membrane</location>
    </subcellularLocation>
</comment>
<feature type="transmembrane region" description="Helical" evidence="7">
    <location>
        <begin position="641"/>
        <end position="673"/>
    </location>
</feature>
<dbReference type="NCBIfam" id="TIGR01511">
    <property type="entry name" value="ATPase-IB1_Cu"/>
    <property type="match status" value="1"/>
</dbReference>
<feature type="transmembrane region" description="Helical" evidence="7">
    <location>
        <begin position="451"/>
        <end position="469"/>
    </location>
</feature>
<evidence type="ECO:0000256" key="2">
    <source>
        <dbReference type="ARBA" id="ARBA00022692"/>
    </source>
</evidence>
<dbReference type="PROSITE" id="PS00154">
    <property type="entry name" value="ATPASE_E1_E2"/>
    <property type="match status" value="1"/>
</dbReference>
<dbReference type="NCBIfam" id="TIGR01494">
    <property type="entry name" value="ATPase_P-type"/>
    <property type="match status" value="1"/>
</dbReference>
<dbReference type="InterPro" id="IPR036163">
    <property type="entry name" value="HMA_dom_sf"/>
</dbReference>
<dbReference type="FunFam" id="2.70.150.10:FF:000002">
    <property type="entry name" value="Copper-transporting ATPase 1, putative"/>
    <property type="match status" value="1"/>
</dbReference>
<keyword evidence="7" id="KW-0547">Nucleotide-binding</keyword>
<dbReference type="SUPFAM" id="SSF81665">
    <property type="entry name" value="Calcium ATPase, transmembrane domain M"/>
    <property type="match status" value="1"/>
</dbReference>
<dbReference type="InterPro" id="IPR023214">
    <property type="entry name" value="HAD_sf"/>
</dbReference>
<dbReference type="SUPFAM" id="SSF55008">
    <property type="entry name" value="HMA, heavy metal-associated domain"/>
    <property type="match status" value="1"/>
</dbReference>
<feature type="transmembrane region" description="Helical" evidence="7">
    <location>
        <begin position="977"/>
        <end position="999"/>
    </location>
</feature>
<dbReference type="SFLD" id="SFLDS00003">
    <property type="entry name" value="Haloacid_Dehalogenase"/>
    <property type="match status" value="1"/>
</dbReference>
<dbReference type="SUPFAM" id="SSF81653">
    <property type="entry name" value="Calcium ATPase, transduction domain A"/>
    <property type="match status" value="1"/>
</dbReference>
<dbReference type="GO" id="GO:0016887">
    <property type="term" value="F:ATP hydrolysis activity"/>
    <property type="evidence" value="ECO:0007669"/>
    <property type="project" value="InterPro"/>
</dbReference>
<dbReference type="GO" id="GO:0005524">
    <property type="term" value="F:ATP binding"/>
    <property type="evidence" value="ECO:0007669"/>
    <property type="project" value="UniProtKB-UniRule"/>
</dbReference>
<reference evidence="9" key="1">
    <citation type="submission" date="2023-01" db="EMBL/GenBank/DDBJ databases">
        <title>Exophiala dermititidis isolated from Cystic Fibrosis Patient.</title>
        <authorList>
            <person name="Kurbessoian T."/>
            <person name="Crocker A."/>
            <person name="Murante D."/>
            <person name="Hogan D.A."/>
            <person name="Stajich J.E."/>
        </authorList>
    </citation>
    <scope>NUCLEOTIDE SEQUENCE</scope>
    <source>
        <strain evidence="9">Ex8</strain>
    </source>
</reference>
<name>A0AAN6ETC8_EXODE</name>
<evidence type="ECO:0000256" key="6">
    <source>
        <dbReference type="ARBA" id="ARBA00023136"/>
    </source>
</evidence>
<keyword evidence="7" id="KW-0067">ATP-binding</keyword>
<organism evidence="9 10">
    <name type="scientific">Exophiala dermatitidis</name>
    <name type="common">Black yeast-like fungus</name>
    <name type="synonym">Wangiella dermatitidis</name>
    <dbReference type="NCBI Taxonomy" id="5970"/>
    <lineage>
        <taxon>Eukaryota</taxon>
        <taxon>Fungi</taxon>
        <taxon>Dikarya</taxon>
        <taxon>Ascomycota</taxon>
        <taxon>Pezizomycotina</taxon>
        <taxon>Eurotiomycetes</taxon>
        <taxon>Chaetothyriomycetidae</taxon>
        <taxon>Chaetothyriales</taxon>
        <taxon>Herpotrichiellaceae</taxon>
        <taxon>Exophiala</taxon>
    </lineage>
</organism>
<dbReference type="CDD" id="cd00371">
    <property type="entry name" value="HMA"/>
    <property type="match status" value="1"/>
</dbReference>
<dbReference type="PROSITE" id="PS50846">
    <property type="entry name" value="HMA_2"/>
    <property type="match status" value="1"/>
</dbReference>
<dbReference type="InterPro" id="IPR018303">
    <property type="entry name" value="ATPase_P-typ_P_site"/>
</dbReference>
<feature type="transmembrane region" description="Helical" evidence="7">
    <location>
        <begin position="355"/>
        <end position="375"/>
    </location>
</feature>
<dbReference type="PANTHER" id="PTHR46594">
    <property type="entry name" value="P-TYPE CATION-TRANSPORTING ATPASE"/>
    <property type="match status" value="1"/>
</dbReference>
<dbReference type="GO" id="GO:0016020">
    <property type="term" value="C:membrane"/>
    <property type="evidence" value="ECO:0007669"/>
    <property type="project" value="UniProtKB-SubCell"/>
</dbReference>
<dbReference type="GO" id="GO:0046872">
    <property type="term" value="F:metal ion binding"/>
    <property type="evidence" value="ECO:0007669"/>
    <property type="project" value="UniProtKB-KW"/>
</dbReference>
<evidence type="ECO:0000256" key="5">
    <source>
        <dbReference type="ARBA" id="ARBA00022989"/>
    </source>
</evidence>
<dbReference type="InterPro" id="IPR056236">
    <property type="entry name" value="HMA_PCA1"/>
</dbReference>
<dbReference type="InterPro" id="IPR006121">
    <property type="entry name" value="HMA_dom"/>
</dbReference>
<dbReference type="Pfam" id="PF00403">
    <property type="entry name" value="HMA"/>
    <property type="match status" value="1"/>
</dbReference>
<evidence type="ECO:0000313" key="9">
    <source>
        <dbReference type="EMBL" id="KAJ8991192.1"/>
    </source>
</evidence>
<dbReference type="InterPro" id="IPR023299">
    <property type="entry name" value="ATPase_P-typ_cyto_dom_N"/>
</dbReference>
<feature type="transmembrane region" description="Helical" evidence="7">
    <location>
        <begin position="946"/>
        <end position="971"/>
    </location>
</feature>
<feature type="transmembrane region" description="Helical" evidence="7">
    <location>
        <begin position="381"/>
        <end position="403"/>
    </location>
</feature>
<keyword evidence="4" id="KW-1278">Translocase</keyword>
<keyword evidence="6 7" id="KW-0472">Membrane</keyword>
<accession>A0AAN6ETC8</accession>
<comment type="similarity">
    <text evidence="7">Belongs to the cation transport ATPase (P-type) (TC 3.A.3) family. Type IB subfamily.</text>
</comment>
<feature type="transmembrane region" description="Helical" evidence="7">
    <location>
        <begin position="603"/>
        <end position="629"/>
    </location>
</feature>
<dbReference type="Gene3D" id="3.40.50.1000">
    <property type="entry name" value="HAD superfamily/HAD-like"/>
    <property type="match status" value="1"/>
</dbReference>
<dbReference type="NCBIfam" id="TIGR01525">
    <property type="entry name" value="ATPase-IB_hvy"/>
    <property type="match status" value="1"/>
</dbReference>